<dbReference type="InterPro" id="IPR052715">
    <property type="entry name" value="RAYT_transposase"/>
</dbReference>
<protein>
    <submittedName>
        <fullName evidence="2">Transposase</fullName>
    </submittedName>
</protein>
<name>A0A9D1FPH0_9FIRM</name>
<reference evidence="2" key="2">
    <citation type="journal article" date="2021" name="PeerJ">
        <title>Extensive microbial diversity within the chicken gut microbiome revealed by metagenomics and culture.</title>
        <authorList>
            <person name="Gilroy R."/>
            <person name="Ravi A."/>
            <person name="Getino M."/>
            <person name="Pursley I."/>
            <person name="Horton D.L."/>
            <person name="Alikhan N.F."/>
            <person name="Baker D."/>
            <person name="Gharbi K."/>
            <person name="Hall N."/>
            <person name="Watson M."/>
            <person name="Adriaenssens E.M."/>
            <person name="Foster-Nyarko E."/>
            <person name="Jarju S."/>
            <person name="Secka A."/>
            <person name="Antonio M."/>
            <person name="Oren A."/>
            <person name="Chaudhuri R.R."/>
            <person name="La Ragione R."/>
            <person name="Hildebrand F."/>
            <person name="Pallen M.J."/>
        </authorList>
    </citation>
    <scope>NUCLEOTIDE SEQUENCE</scope>
    <source>
        <strain evidence="2">CHK199-13235</strain>
    </source>
</reference>
<gene>
    <name evidence="2" type="ORF">IAB51_09255</name>
</gene>
<comment type="caution">
    <text evidence="2">The sequence shown here is derived from an EMBL/GenBank/DDBJ whole genome shotgun (WGS) entry which is preliminary data.</text>
</comment>
<dbReference type="InterPro" id="IPR002686">
    <property type="entry name" value="Transposase_17"/>
</dbReference>
<evidence type="ECO:0000313" key="3">
    <source>
        <dbReference type="Proteomes" id="UP000824002"/>
    </source>
</evidence>
<dbReference type="EMBL" id="DVJP01000061">
    <property type="protein sequence ID" value="HIS76980.1"/>
    <property type="molecule type" value="Genomic_DNA"/>
</dbReference>
<evidence type="ECO:0000259" key="1">
    <source>
        <dbReference type="SMART" id="SM01321"/>
    </source>
</evidence>
<dbReference type="InterPro" id="IPR036515">
    <property type="entry name" value="Transposase_17_sf"/>
</dbReference>
<organism evidence="2 3">
    <name type="scientific">Candidatus Merdivicinus excrementipullorum</name>
    <dbReference type="NCBI Taxonomy" id="2840867"/>
    <lineage>
        <taxon>Bacteria</taxon>
        <taxon>Bacillati</taxon>
        <taxon>Bacillota</taxon>
        <taxon>Clostridia</taxon>
        <taxon>Eubacteriales</taxon>
        <taxon>Oscillospiraceae</taxon>
        <taxon>Oscillospiraceae incertae sedis</taxon>
        <taxon>Candidatus Merdivicinus</taxon>
    </lineage>
</organism>
<dbReference type="SMART" id="SM01321">
    <property type="entry name" value="Y1_Tnp"/>
    <property type="match status" value="1"/>
</dbReference>
<dbReference type="Proteomes" id="UP000824002">
    <property type="component" value="Unassembled WGS sequence"/>
</dbReference>
<sequence length="165" mass="19406">MSHPERKQNRLMGYDYSQNGAYFITVCVKDRAEILWKSVGADAHIGPANIMPLVELSWYGQVTEKYLKRIKGIEKYVVMPNHIHCIIRIDREEQGPMWASAPTIQSIPQLIKSFKTLVTKEIGFPIFQRSYHDHIIRNEREYEKIWNYIDGNPLCWEKDCFYPGN</sequence>
<dbReference type="PANTHER" id="PTHR36966">
    <property type="entry name" value="REP-ASSOCIATED TYROSINE TRANSPOSASE"/>
    <property type="match status" value="1"/>
</dbReference>
<dbReference type="GO" id="GO:0004803">
    <property type="term" value="F:transposase activity"/>
    <property type="evidence" value="ECO:0007669"/>
    <property type="project" value="InterPro"/>
</dbReference>
<dbReference type="GO" id="GO:0043565">
    <property type="term" value="F:sequence-specific DNA binding"/>
    <property type="evidence" value="ECO:0007669"/>
    <property type="project" value="TreeGrafter"/>
</dbReference>
<dbReference type="SUPFAM" id="SSF143422">
    <property type="entry name" value="Transposase IS200-like"/>
    <property type="match status" value="1"/>
</dbReference>
<evidence type="ECO:0000313" key="2">
    <source>
        <dbReference type="EMBL" id="HIS76980.1"/>
    </source>
</evidence>
<dbReference type="GO" id="GO:0006313">
    <property type="term" value="P:DNA transposition"/>
    <property type="evidence" value="ECO:0007669"/>
    <property type="project" value="InterPro"/>
</dbReference>
<proteinExistence type="predicted"/>
<dbReference type="Gene3D" id="3.30.70.1290">
    <property type="entry name" value="Transposase IS200-like"/>
    <property type="match status" value="1"/>
</dbReference>
<reference evidence="2" key="1">
    <citation type="submission" date="2020-10" db="EMBL/GenBank/DDBJ databases">
        <authorList>
            <person name="Gilroy R."/>
        </authorList>
    </citation>
    <scope>NUCLEOTIDE SEQUENCE</scope>
    <source>
        <strain evidence="2">CHK199-13235</strain>
    </source>
</reference>
<accession>A0A9D1FPH0</accession>
<dbReference type="PANTHER" id="PTHR36966:SF1">
    <property type="entry name" value="REP-ASSOCIATED TYROSINE TRANSPOSASE"/>
    <property type="match status" value="1"/>
</dbReference>
<feature type="domain" description="Transposase IS200-like" evidence="1">
    <location>
        <begin position="17"/>
        <end position="152"/>
    </location>
</feature>
<dbReference type="AlphaFoldDB" id="A0A9D1FPH0"/>